<feature type="region of interest" description="Disordered" evidence="1">
    <location>
        <begin position="408"/>
        <end position="463"/>
    </location>
</feature>
<dbReference type="EMBL" id="CP016076">
    <property type="protein sequence ID" value="APU13711.1"/>
    <property type="molecule type" value="Genomic_DNA"/>
</dbReference>
<organism evidence="4 5">
    <name type="scientific">Actinoalloteichus fjordicus</name>
    <dbReference type="NCBI Taxonomy" id="1612552"/>
    <lineage>
        <taxon>Bacteria</taxon>
        <taxon>Bacillati</taxon>
        <taxon>Actinomycetota</taxon>
        <taxon>Actinomycetes</taxon>
        <taxon>Pseudonocardiales</taxon>
        <taxon>Pseudonocardiaceae</taxon>
        <taxon>Actinoalloteichus</taxon>
    </lineage>
</organism>
<dbReference type="KEGG" id="acad:UA74_08225"/>
<feature type="transmembrane region" description="Helical" evidence="2">
    <location>
        <begin position="41"/>
        <end position="58"/>
    </location>
</feature>
<feature type="transmembrane region" description="Helical" evidence="2">
    <location>
        <begin position="247"/>
        <end position="266"/>
    </location>
</feature>
<evidence type="ECO:0000256" key="1">
    <source>
        <dbReference type="SAM" id="MobiDB-lite"/>
    </source>
</evidence>
<feature type="transmembrane region" description="Helical" evidence="2">
    <location>
        <begin position="152"/>
        <end position="177"/>
    </location>
</feature>
<evidence type="ECO:0000256" key="2">
    <source>
        <dbReference type="SAM" id="Phobius"/>
    </source>
</evidence>
<feature type="transmembrane region" description="Helical" evidence="2">
    <location>
        <begin position="373"/>
        <end position="393"/>
    </location>
</feature>
<proteinExistence type="predicted"/>
<keyword evidence="2" id="KW-0812">Transmembrane</keyword>
<keyword evidence="2" id="KW-0472">Membrane</keyword>
<feature type="transmembrane region" description="Helical" evidence="2">
    <location>
        <begin position="79"/>
        <end position="97"/>
    </location>
</feature>
<dbReference type="RefSeq" id="WP_075739753.1">
    <property type="nucleotide sequence ID" value="NZ_CP016076.1"/>
</dbReference>
<keyword evidence="2" id="KW-1133">Transmembrane helix</keyword>
<feature type="transmembrane region" description="Helical" evidence="2">
    <location>
        <begin position="278"/>
        <end position="304"/>
    </location>
</feature>
<dbReference type="Pfam" id="PF25592">
    <property type="entry name" value="DUF7937"/>
    <property type="match status" value="1"/>
</dbReference>
<dbReference type="AlphaFoldDB" id="A0AAC9LA09"/>
<feature type="transmembrane region" description="Helical" evidence="2">
    <location>
        <begin position="343"/>
        <end position="361"/>
    </location>
</feature>
<evidence type="ECO:0000313" key="5">
    <source>
        <dbReference type="Proteomes" id="UP000185511"/>
    </source>
</evidence>
<dbReference type="InterPro" id="IPR057697">
    <property type="entry name" value="DUF7937"/>
</dbReference>
<feature type="transmembrane region" description="Helical" evidence="2">
    <location>
        <begin position="189"/>
        <end position="212"/>
    </location>
</feature>
<name>A0AAC9LA09_9PSEU</name>
<accession>A0AAC9LA09</accession>
<evidence type="ECO:0000313" key="4">
    <source>
        <dbReference type="EMBL" id="APU13711.1"/>
    </source>
</evidence>
<feature type="transmembrane region" description="Helical" evidence="2">
    <location>
        <begin position="12"/>
        <end position="29"/>
    </location>
</feature>
<reference evidence="5" key="1">
    <citation type="submission" date="2016-06" db="EMBL/GenBank/DDBJ databases">
        <title>Complete genome sequence of Actinoalloteichus fjordicus DSM 46855 (=ADI127-17), type strain of the new species Actinoalloteichus fjordicus.</title>
        <authorList>
            <person name="Ruckert C."/>
            <person name="Nouioui I."/>
            <person name="Willmese J."/>
            <person name="van Wezel G."/>
            <person name="Klenk H.-P."/>
            <person name="Kalinowski J."/>
            <person name="Zotchev S.B."/>
        </authorList>
    </citation>
    <scope>NUCLEOTIDE SEQUENCE [LARGE SCALE GENOMIC DNA]</scope>
    <source>
        <strain evidence="5">ADI127-7</strain>
    </source>
</reference>
<feature type="transmembrane region" description="Helical" evidence="2">
    <location>
        <begin position="310"/>
        <end position="331"/>
    </location>
</feature>
<feature type="transmembrane region" description="Helical" evidence="2">
    <location>
        <begin position="117"/>
        <end position="140"/>
    </location>
</feature>
<dbReference type="Proteomes" id="UP000185511">
    <property type="component" value="Chromosome"/>
</dbReference>
<feature type="transmembrane region" description="Helical" evidence="2">
    <location>
        <begin position="219"/>
        <end position="241"/>
    </location>
</feature>
<protein>
    <recommendedName>
        <fullName evidence="3">DUF7937 domain-containing protein</fullName>
    </recommendedName>
</protein>
<keyword evidence="5" id="KW-1185">Reference proteome</keyword>
<feature type="domain" description="DUF7937" evidence="3">
    <location>
        <begin position="10"/>
        <end position="390"/>
    </location>
</feature>
<sequence length="572" mass="58662">MPYPRIPVSDRVRDGVALVLILVSLALPWDGHGLAADRIDVVLTSILALLCLTVPYILRSGALSGRADLLRAWLLRASFVLPYVAVVITTLVLDIVMGETPETLASVEGLVLGVDTAGGFGSGLGIGLAGVLLAAAPRVAELPRVPRGLDEAWRIASVGVATLTVLCLLLSTVLGLIDVASGVPTTALTGLASLLLTMIVFTVPPFVGLVMGDLGWRRIVLWLGAAVTAVMVFAPAVESIYRPLSGLVFWPAAAALAAAPGVVRTMNQSPRNVQRVGAVVRALELIAVTSVAGFIYGLIMFLNVATQRGAQVMTLILAVALVVGSLTAHAVLRRDPRRGRRTALIAATVFLLFGLVDLVVWSTVLGEPATDPMSFAVSFALPSVVIASLVPTWSLRWRLGTLPAAGPPVAPHEQVTPAAEGPAAPQTGPIQVFGRPLTGSRPAGAQAPRPPYLIGADDSSPQGVPAELVRHVDVASRPASAVSSPTGGPQSVSGADQALGPTTGPSEASQDAPVRAEQAEDEPSPVVLSRVAHAQPESPRVESPIPAAEVPPADSGSPGGDAGPGTASADPG</sequence>
<gene>
    <name evidence="4" type="ORF">UA74_08225</name>
</gene>
<evidence type="ECO:0000259" key="3">
    <source>
        <dbReference type="Pfam" id="PF25592"/>
    </source>
</evidence>
<feature type="compositionally biased region" description="Low complexity" evidence="1">
    <location>
        <begin position="475"/>
        <end position="485"/>
    </location>
</feature>
<feature type="region of interest" description="Disordered" evidence="1">
    <location>
        <begin position="475"/>
        <end position="572"/>
    </location>
</feature>